<gene>
    <name evidence="2" type="ORF">IAB93_08450</name>
</gene>
<proteinExistence type="predicted"/>
<dbReference type="Proteomes" id="UP000823597">
    <property type="component" value="Unassembled WGS sequence"/>
</dbReference>
<reference evidence="2" key="2">
    <citation type="journal article" date="2021" name="PeerJ">
        <title>Extensive microbial diversity within the chicken gut microbiome revealed by metagenomics and culture.</title>
        <authorList>
            <person name="Gilroy R."/>
            <person name="Ravi A."/>
            <person name="Getino M."/>
            <person name="Pursley I."/>
            <person name="Horton D.L."/>
            <person name="Alikhan N.F."/>
            <person name="Baker D."/>
            <person name="Gharbi K."/>
            <person name="Hall N."/>
            <person name="Watson M."/>
            <person name="Adriaenssens E.M."/>
            <person name="Foster-Nyarko E."/>
            <person name="Jarju S."/>
            <person name="Secka A."/>
            <person name="Antonio M."/>
            <person name="Oren A."/>
            <person name="Chaudhuri R.R."/>
            <person name="La Ragione R."/>
            <person name="Hildebrand F."/>
            <person name="Pallen M.J."/>
        </authorList>
    </citation>
    <scope>NUCLEOTIDE SEQUENCE</scope>
    <source>
        <strain evidence="2">10037</strain>
    </source>
</reference>
<protein>
    <recommendedName>
        <fullName evidence="4">Outer membrane protein beta-barrel domain-containing protein</fullName>
    </recommendedName>
</protein>
<feature type="signal peptide" evidence="1">
    <location>
        <begin position="1"/>
        <end position="24"/>
    </location>
</feature>
<dbReference type="EMBL" id="JADIME010000087">
    <property type="protein sequence ID" value="MBO8466005.1"/>
    <property type="molecule type" value="Genomic_DNA"/>
</dbReference>
<organism evidence="2 3">
    <name type="scientific">Candidatus Merdivivens pullistercoris</name>
    <dbReference type="NCBI Taxonomy" id="2840873"/>
    <lineage>
        <taxon>Bacteria</taxon>
        <taxon>Pseudomonadati</taxon>
        <taxon>Bacteroidota</taxon>
        <taxon>Bacteroidia</taxon>
        <taxon>Bacteroidales</taxon>
        <taxon>Muribaculaceae</taxon>
        <taxon>Muribaculaceae incertae sedis</taxon>
        <taxon>Candidatus Merdivivens</taxon>
    </lineage>
</organism>
<reference evidence="2" key="1">
    <citation type="submission" date="2020-10" db="EMBL/GenBank/DDBJ databases">
        <authorList>
            <person name="Gilroy R."/>
        </authorList>
    </citation>
    <scope>NUCLEOTIDE SEQUENCE</scope>
    <source>
        <strain evidence="2">10037</strain>
    </source>
</reference>
<feature type="chain" id="PRO_5039414446" description="Outer membrane protein beta-barrel domain-containing protein" evidence="1">
    <location>
        <begin position="25"/>
        <end position="181"/>
    </location>
</feature>
<name>A0A9D9I5E9_9BACT</name>
<accession>A0A9D9I5E9</accession>
<sequence length="181" mass="19640">MKRSFKIIAVCIAAILSGINMSYAQDGHRFLYGKPGYAGNISFAIGKDFIQGATVDLLTSHGYSFGNGLYLGMGTGLSVIIDGDGVFPAIPIFADMKYSFLDRKVSPYVALKAGVSMDTGYDYLPICLYLAPSVGIDIGRFSISVNYVYERNTARVVESGDLVSLTAKIFDKLQFGVTYNF</sequence>
<evidence type="ECO:0000313" key="3">
    <source>
        <dbReference type="Proteomes" id="UP000823597"/>
    </source>
</evidence>
<dbReference type="AlphaFoldDB" id="A0A9D9I5E9"/>
<comment type="caution">
    <text evidence="2">The sequence shown here is derived from an EMBL/GenBank/DDBJ whole genome shotgun (WGS) entry which is preliminary data.</text>
</comment>
<evidence type="ECO:0000313" key="2">
    <source>
        <dbReference type="EMBL" id="MBO8466005.1"/>
    </source>
</evidence>
<evidence type="ECO:0000256" key="1">
    <source>
        <dbReference type="SAM" id="SignalP"/>
    </source>
</evidence>
<evidence type="ECO:0008006" key="4">
    <source>
        <dbReference type="Google" id="ProtNLM"/>
    </source>
</evidence>
<keyword evidence="1" id="KW-0732">Signal</keyword>